<feature type="region of interest" description="Disordered" evidence="6">
    <location>
        <begin position="1"/>
        <end position="97"/>
    </location>
</feature>
<feature type="region of interest" description="Disordered" evidence="6">
    <location>
        <begin position="145"/>
        <end position="172"/>
    </location>
</feature>
<keyword evidence="9" id="KW-1185">Reference proteome</keyword>
<feature type="domain" description="Survival Motor Neuron Gemin2-binding" evidence="7">
    <location>
        <begin position="100"/>
        <end position="119"/>
    </location>
</feature>
<dbReference type="PANTHER" id="PTHR39267:SF1">
    <property type="entry name" value="SURVIVAL MOTOR NEURON PROTEIN"/>
    <property type="match status" value="1"/>
</dbReference>
<feature type="compositionally biased region" description="Acidic residues" evidence="6">
    <location>
        <begin position="259"/>
        <end position="273"/>
    </location>
</feature>
<dbReference type="InterPro" id="IPR040424">
    <property type="entry name" value="Smn1"/>
</dbReference>
<keyword evidence="5" id="KW-0539">Nucleus</keyword>
<sequence>MRPVVSYDDITTPIPPRPTIQGNIQQPQVQGPPPKKRRFNGSSNHSNARGGQYPQHWDEPEATAPPMSYDDGEGEAATEAYAQEVEEGEEEESRELTYEEIWDDSALVDAWDSAMAEYEAYHGKGGKWKEGPVKKSPLWYNVPPEMSGKKSKGKAKAAAGPVAPPAVTSNGSAVQTGHVAEDNSTPHNFDTFVPTHDPSLSVAQVAVGTDYASYALPEPGAMVSQDEAFSRALNAMYWSGYWTAVYHYHRSGEQKTEAEEVEGENTGEDDQAEDMLPAQR</sequence>
<organism evidence="8 9">
    <name type="scientific">Daedalea quercina L-15889</name>
    <dbReference type="NCBI Taxonomy" id="1314783"/>
    <lineage>
        <taxon>Eukaryota</taxon>
        <taxon>Fungi</taxon>
        <taxon>Dikarya</taxon>
        <taxon>Basidiomycota</taxon>
        <taxon>Agaricomycotina</taxon>
        <taxon>Agaricomycetes</taxon>
        <taxon>Polyporales</taxon>
        <taxon>Fomitopsis</taxon>
    </lineage>
</organism>
<evidence type="ECO:0000256" key="5">
    <source>
        <dbReference type="ARBA" id="ARBA00023242"/>
    </source>
</evidence>
<keyword evidence="3" id="KW-0507">mRNA processing</keyword>
<evidence type="ECO:0000259" key="7">
    <source>
        <dbReference type="Pfam" id="PF20636"/>
    </source>
</evidence>
<evidence type="ECO:0000256" key="3">
    <source>
        <dbReference type="ARBA" id="ARBA00022664"/>
    </source>
</evidence>
<gene>
    <name evidence="8" type="ORF">DAEQUDRAFT_757525</name>
</gene>
<dbReference type="GO" id="GO:0005634">
    <property type="term" value="C:nucleus"/>
    <property type="evidence" value="ECO:0007669"/>
    <property type="project" value="UniProtKB-SubCell"/>
</dbReference>
<dbReference type="GO" id="GO:0008380">
    <property type="term" value="P:RNA splicing"/>
    <property type="evidence" value="ECO:0007669"/>
    <property type="project" value="UniProtKB-KW"/>
</dbReference>
<reference evidence="8 9" key="1">
    <citation type="journal article" date="2016" name="Mol. Biol. Evol.">
        <title>Comparative Genomics of Early-Diverging Mushroom-Forming Fungi Provides Insights into the Origins of Lignocellulose Decay Capabilities.</title>
        <authorList>
            <person name="Nagy L.G."/>
            <person name="Riley R."/>
            <person name="Tritt A."/>
            <person name="Adam C."/>
            <person name="Daum C."/>
            <person name="Floudas D."/>
            <person name="Sun H."/>
            <person name="Yadav J.S."/>
            <person name="Pangilinan J."/>
            <person name="Larsson K.H."/>
            <person name="Matsuura K."/>
            <person name="Barry K."/>
            <person name="Labutti K."/>
            <person name="Kuo R."/>
            <person name="Ohm R.A."/>
            <person name="Bhattacharya S.S."/>
            <person name="Shirouzu T."/>
            <person name="Yoshinaga Y."/>
            <person name="Martin F.M."/>
            <person name="Grigoriev I.V."/>
            <person name="Hibbett D.S."/>
        </authorList>
    </citation>
    <scope>NUCLEOTIDE SEQUENCE [LARGE SCALE GENOMIC DNA]</scope>
    <source>
        <strain evidence="8 9">L-15889</strain>
    </source>
</reference>
<feature type="compositionally biased region" description="Low complexity" evidence="6">
    <location>
        <begin position="156"/>
        <end position="167"/>
    </location>
</feature>
<accession>A0A165PNY1</accession>
<dbReference type="PANTHER" id="PTHR39267">
    <property type="entry name" value="SURVIVAL MOTOR NEURON-LIKE PROTEIN 1"/>
    <property type="match status" value="1"/>
</dbReference>
<name>A0A165PNY1_9APHY</name>
<evidence type="ECO:0000256" key="4">
    <source>
        <dbReference type="ARBA" id="ARBA00023187"/>
    </source>
</evidence>
<evidence type="ECO:0000313" key="9">
    <source>
        <dbReference type="Proteomes" id="UP000076727"/>
    </source>
</evidence>
<evidence type="ECO:0000313" key="8">
    <source>
        <dbReference type="EMBL" id="KZT68448.1"/>
    </source>
</evidence>
<dbReference type="AlphaFoldDB" id="A0A165PNY1"/>
<dbReference type="GO" id="GO:0006397">
    <property type="term" value="P:mRNA processing"/>
    <property type="evidence" value="ECO:0007669"/>
    <property type="project" value="UniProtKB-KW"/>
</dbReference>
<dbReference type="Proteomes" id="UP000076727">
    <property type="component" value="Unassembled WGS sequence"/>
</dbReference>
<evidence type="ECO:0000256" key="6">
    <source>
        <dbReference type="SAM" id="MobiDB-lite"/>
    </source>
</evidence>
<dbReference type="OrthoDB" id="197400at2759"/>
<comment type="similarity">
    <text evidence="2">Belongs to the SMN family.</text>
</comment>
<feature type="compositionally biased region" description="Polar residues" evidence="6">
    <location>
        <begin position="40"/>
        <end position="49"/>
    </location>
</feature>
<dbReference type="STRING" id="1314783.A0A165PNY1"/>
<evidence type="ECO:0000256" key="2">
    <source>
        <dbReference type="ARBA" id="ARBA00005371"/>
    </source>
</evidence>
<evidence type="ECO:0000256" key="1">
    <source>
        <dbReference type="ARBA" id="ARBA00004123"/>
    </source>
</evidence>
<protein>
    <recommendedName>
        <fullName evidence="7">Survival Motor Neuron Gemin2-binding domain-containing protein</fullName>
    </recommendedName>
</protein>
<keyword evidence="4" id="KW-0508">mRNA splicing</keyword>
<dbReference type="InterPro" id="IPR047313">
    <property type="entry name" value="SMN_C"/>
</dbReference>
<dbReference type="EMBL" id="KV429066">
    <property type="protein sequence ID" value="KZT68448.1"/>
    <property type="molecule type" value="Genomic_DNA"/>
</dbReference>
<comment type="subcellular location">
    <subcellularLocation>
        <location evidence="1">Nucleus</location>
    </subcellularLocation>
</comment>
<dbReference type="Pfam" id="PF20636">
    <property type="entry name" value="SMN_G2-BD"/>
    <property type="match status" value="1"/>
</dbReference>
<dbReference type="CDD" id="cd22852">
    <property type="entry name" value="SMN_C"/>
    <property type="match status" value="1"/>
</dbReference>
<feature type="compositionally biased region" description="Acidic residues" evidence="6">
    <location>
        <begin position="84"/>
        <end position="97"/>
    </location>
</feature>
<dbReference type="InterPro" id="IPR049481">
    <property type="entry name" value="SMN_G2-BD"/>
</dbReference>
<proteinExistence type="inferred from homology"/>
<feature type="region of interest" description="Disordered" evidence="6">
    <location>
        <begin position="251"/>
        <end position="280"/>
    </location>
</feature>
<dbReference type="CDD" id="cd22851">
    <property type="entry name" value="SMN_N"/>
    <property type="match status" value="1"/>
</dbReference>